<keyword evidence="3" id="KW-0378">Hydrolase</keyword>
<protein>
    <recommendedName>
        <fullName evidence="5">Succinylglutamate desuccinylase/Aspartoacylase catalytic domain-containing protein</fullName>
    </recommendedName>
</protein>
<gene>
    <name evidence="6" type="ORF">FCN80_23660</name>
</gene>
<evidence type="ECO:0000256" key="4">
    <source>
        <dbReference type="ARBA" id="ARBA00022833"/>
    </source>
</evidence>
<dbReference type="SUPFAM" id="SSF53187">
    <property type="entry name" value="Zn-dependent exopeptidases"/>
    <property type="match status" value="1"/>
</dbReference>
<name>A0ABY2SDY4_9HYPH</name>
<evidence type="ECO:0000259" key="5">
    <source>
        <dbReference type="Pfam" id="PF24827"/>
    </source>
</evidence>
<dbReference type="InterPro" id="IPR055438">
    <property type="entry name" value="AstE_AspA_cat"/>
</dbReference>
<keyword evidence="2" id="KW-0479">Metal-binding</keyword>
<sequence length="300" mass="33286">MKRQTVSSFVAVLRRWRLTDKNGSDQERREKGQHVWPVHADNTQSNDLACFRSAFTGQVKRWGLYEIVLGNSDEGNILLYQSANQDADVPHILIAAGFHGEEPAGCWGVLNFLRRGSPALLDNIAVSFLPAVNLSGLSRGQRLNKWGENPNRGFTGDASERPSREGECLIRHAELLKNASTHGVLCCHEDILRDRAYVYSFERGYRPGPFSDALHDALSHFFPLAEREQIDGVECKEGIIFNHLDSSFESWLFSLGADVAACTETPGLRPFGERTAANCFVINAFVSSLLERNCTGAGMS</sequence>
<dbReference type="CDD" id="cd06231">
    <property type="entry name" value="M14_REP34-like"/>
    <property type="match status" value="1"/>
</dbReference>
<dbReference type="Gene3D" id="3.40.630.10">
    <property type="entry name" value="Zn peptidases"/>
    <property type="match status" value="1"/>
</dbReference>
<evidence type="ECO:0000256" key="1">
    <source>
        <dbReference type="ARBA" id="ARBA00001947"/>
    </source>
</evidence>
<keyword evidence="4" id="KW-0862">Zinc</keyword>
<evidence type="ECO:0000313" key="7">
    <source>
        <dbReference type="Proteomes" id="UP000305202"/>
    </source>
</evidence>
<evidence type="ECO:0000256" key="3">
    <source>
        <dbReference type="ARBA" id="ARBA00022801"/>
    </source>
</evidence>
<dbReference type="Pfam" id="PF24827">
    <property type="entry name" value="AstE_AspA_cat"/>
    <property type="match status" value="1"/>
</dbReference>
<evidence type="ECO:0000256" key="2">
    <source>
        <dbReference type="ARBA" id="ARBA00022723"/>
    </source>
</evidence>
<feature type="domain" description="Succinylglutamate desuccinylase/Aspartoacylase catalytic" evidence="5">
    <location>
        <begin position="89"/>
        <end position="171"/>
    </location>
</feature>
<dbReference type="Proteomes" id="UP000305202">
    <property type="component" value="Unassembled WGS sequence"/>
</dbReference>
<evidence type="ECO:0000313" key="6">
    <source>
        <dbReference type="EMBL" id="TKI02851.1"/>
    </source>
</evidence>
<comment type="cofactor">
    <cofactor evidence="1">
        <name>Zn(2+)</name>
        <dbReference type="ChEBI" id="CHEBI:29105"/>
    </cofactor>
</comment>
<comment type="caution">
    <text evidence="6">The sequence shown here is derived from an EMBL/GenBank/DDBJ whole genome shotgun (WGS) entry which is preliminary data.</text>
</comment>
<organism evidence="6 7">
    <name type="scientific">Martelella alba</name>
    <dbReference type="NCBI Taxonomy" id="2590451"/>
    <lineage>
        <taxon>Bacteria</taxon>
        <taxon>Pseudomonadati</taxon>
        <taxon>Pseudomonadota</taxon>
        <taxon>Alphaproteobacteria</taxon>
        <taxon>Hyphomicrobiales</taxon>
        <taxon>Aurantimonadaceae</taxon>
        <taxon>Martelella</taxon>
    </lineage>
</organism>
<keyword evidence="7" id="KW-1185">Reference proteome</keyword>
<accession>A0ABY2SDY4</accession>
<proteinExistence type="predicted"/>
<dbReference type="EMBL" id="SZPQ01000059">
    <property type="protein sequence ID" value="TKI02851.1"/>
    <property type="molecule type" value="Genomic_DNA"/>
</dbReference>
<reference evidence="6 7" key="1">
    <citation type="submission" date="2019-04" db="EMBL/GenBank/DDBJ databases">
        <authorList>
            <person name="Li M."/>
            <person name="Gao C."/>
        </authorList>
    </citation>
    <scope>NUCLEOTIDE SEQUENCE [LARGE SCALE GENOMIC DNA]</scope>
    <source>
        <strain evidence="6 7">BGMRC 2031</strain>
    </source>
</reference>